<comment type="caution">
    <text evidence="2">The sequence shown here is derived from an EMBL/GenBank/DDBJ whole genome shotgun (WGS) entry which is preliminary data.</text>
</comment>
<evidence type="ECO:0000313" key="2">
    <source>
        <dbReference type="EMBL" id="RDX79658.1"/>
    </source>
</evidence>
<accession>A0A371FMU0</accession>
<feature type="domain" description="Integrase zinc-binding" evidence="1">
    <location>
        <begin position="109"/>
        <end position="152"/>
    </location>
</feature>
<dbReference type="PANTHER" id="PTHR35046">
    <property type="entry name" value="ZINC KNUCKLE (CCHC-TYPE) FAMILY PROTEIN"/>
    <property type="match status" value="1"/>
</dbReference>
<evidence type="ECO:0000259" key="1">
    <source>
        <dbReference type="Pfam" id="PF17921"/>
    </source>
</evidence>
<gene>
    <name evidence="2" type="ORF">CR513_39897</name>
</gene>
<proteinExistence type="predicted"/>
<feature type="non-terminal residue" evidence="2">
    <location>
        <position position="1"/>
    </location>
</feature>
<protein>
    <recommendedName>
        <fullName evidence="1">Integrase zinc-binding domain-containing protein</fullName>
    </recommendedName>
</protein>
<name>A0A371FMU0_MUCPR</name>
<dbReference type="EMBL" id="QJKJ01008470">
    <property type="protein sequence ID" value="RDX79658.1"/>
    <property type="molecule type" value="Genomic_DNA"/>
</dbReference>
<keyword evidence="3" id="KW-1185">Reference proteome</keyword>
<sequence>MCNHYLLSNEFIVHSDHESLKHVKWVKFLEQFSYVIIHKQEKANIVAEALSRRQALLAMLETKLLGFVRLKDLYVTNVDFSETYDHCTVSANRDFFWMRKHLYVPKSFIRELLVKEAHEGGLMGHFGVRKTYEAWCEHFYWPRMRRNVHHIC</sequence>
<dbReference type="Proteomes" id="UP000257109">
    <property type="component" value="Unassembled WGS sequence"/>
</dbReference>
<dbReference type="Gene3D" id="1.10.340.70">
    <property type="match status" value="1"/>
</dbReference>
<dbReference type="Pfam" id="PF17921">
    <property type="entry name" value="Integrase_H2C2"/>
    <property type="match status" value="1"/>
</dbReference>
<dbReference type="OrthoDB" id="1933708at2759"/>
<dbReference type="PANTHER" id="PTHR35046:SF9">
    <property type="entry name" value="RNA-DIRECTED DNA POLYMERASE"/>
    <property type="match status" value="1"/>
</dbReference>
<evidence type="ECO:0000313" key="3">
    <source>
        <dbReference type="Proteomes" id="UP000257109"/>
    </source>
</evidence>
<reference evidence="2" key="1">
    <citation type="submission" date="2018-05" db="EMBL/GenBank/DDBJ databases">
        <title>Draft genome of Mucuna pruriens seed.</title>
        <authorList>
            <person name="Nnadi N.E."/>
            <person name="Vos R."/>
            <person name="Hasami M.H."/>
            <person name="Devisetty U.K."/>
            <person name="Aguiy J.C."/>
        </authorList>
    </citation>
    <scope>NUCLEOTIDE SEQUENCE [LARGE SCALE GENOMIC DNA]</scope>
    <source>
        <strain evidence="2">JCA_2017</strain>
    </source>
</reference>
<organism evidence="2 3">
    <name type="scientific">Mucuna pruriens</name>
    <name type="common">Velvet bean</name>
    <name type="synonym">Dolichos pruriens</name>
    <dbReference type="NCBI Taxonomy" id="157652"/>
    <lineage>
        <taxon>Eukaryota</taxon>
        <taxon>Viridiplantae</taxon>
        <taxon>Streptophyta</taxon>
        <taxon>Embryophyta</taxon>
        <taxon>Tracheophyta</taxon>
        <taxon>Spermatophyta</taxon>
        <taxon>Magnoliopsida</taxon>
        <taxon>eudicotyledons</taxon>
        <taxon>Gunneridae</taxon>
        <taxon>Pentapetalae</taxon>
        <taxon>rosids</taxon>
        <taxon>fabids</taxon>
        <taxon>Fabales</taxon>
        <taxon>Fabaceae</taxon>
        <taxon>Papilionoideae</taxon>
        <taxon>50 kb inversion clade</taxon>
        <taxon>NPAAA clade</taxon>
        <taxon>indigoferoid/millettioid clade</taxon>
        <taxon>Phaseoleae</taxon>
        <taxon>Mucuna</taxon>
    </lineage>
</organism>
<dbReference type="InterPro" id="IPR041588">
    <property type="entry name" value="Integrase_H2C2"/>
</dbReference>
<dbReference type="AlphaFoldDB" id="A0A371FMU0"/>